<sequence>ALVVTAGWWNLPTTLQWNVFWDLGRQQIRRHRPTPYRGDITLIRAAENPDHPDTWARMVTGRMRTVTVAADHHAMMRAPHVTATAAAVSAALYLTDNEGTPS</sequence>
<dbReference type="Proteomes" id="UP000003558">
    <property type="component" value="Unassembled WGS sequence"/>
</dbReference>
<dbReference type="AlphaFoldDB" id="F9W0X2"/>
<reference evidence="1 2" key="1">
    <citation type="submission" date="2011-05" db="EMBL/GenBank/DDBJ databases">
        <title>Whole genome shotgun sequence of Gordonia alkanivorans NBRC 16433.</title>
        <authorList>
            <person name="Hosoyama A."/>
            <person name="Nakamura S."/>
            <person name="Takarada H."/>
            <person name="Tsuchikane K."/>
            <person name="Yamazaki S."/>
            <person name="Fujita N."/>
        </authorList>
    </citation>
    <scope>NUCLEOTIDE SEQUENCE [LARGE SCALE GENOMIC DNA]</scope>
    <source>
        <strain evidence="1 2">NBRC 16433</strain>
    </source>
</reference>
<dbReference type="SUPFAM" id="SSF53474">
    <property type="entry name" value="alpha/beta-Hydrolases"/>
    <property type="match status" value="1"/>
</dbReference>
<protein>
    <submittedName>
        <fullName evidence="1">Putative non-ribosomal peptide synthetase</fullName>
    </submittedName>
</protein>
<accession>F9W0X2</accession>
<name>F9W0X2_9ACTN</name>
<evidence type="ECO:0000313" key="1">
    <source>
        <dbReference type="EMBL" id="GAA14511.1"/>
    </source>
</evidence>
<proteinExistence type="predicted"/>
<dbReference type="STRING" id="1027371.GOALK_108_00230"/>
<gene>
    <name evidence="1" type="ORF">GOALK_108_00230</name>
</gene>
<comment type="caution">
    <text evidence="1">The sequence shown here is derived from an EMBL/GenBank/DDBJ whole genome shotgun (WGS) entry which is preliminary data.</text>
</comment>
<feature type="non-terminal residue" evidence="1">
    <location>
        <position position="1"/>
    </location>
</feature>
<dbReference type="EMBL" id="BACI01000108">
    <property type="protein sequence ID" value="GAA14511.1"/>
    <property type="molecule type" value="Genomic_DNA"/>
</dbReference>
<dbReference type="InterPro" id="IPR029058">
    <property type="entry name" value="AB_hydrolase_fold"/>
</dbReference>
<dbReference type="eggNOG" id="COG3319">
    <property type="taxonomic scope" value="Bacteria"/>
</dbReference>
<evidence type="ECO:0000313" key="2">
    <source>
        <dbReference type="Proteomes" id="UP000003558"/>
    </source>
</evidence>
<organism evidence="1 2">
    <name type="scientific">Gordonia alkanivorans NBRC 16433</name>
    <dbReference type="NCBI Taxonomy" id="1027371"/>
    <lineage>
        <taxon>Bacteria</taxon>
        <taxon>Bacillati</taxon>
        <taxon>Actinomycetota</taxon>
        <taxon>Actinomycetes</taxon>
        <taxon>Mycobacteriales</taxon>
        <taxon>Gordoniaceae</taxon>
        <taxon>Gordonia</taxon>
    </lineage>
</organism>
<dbReference type="Gene3D" id="3.40.50.1820">
    <property type="entry name" value="alpha/beta hydrolase"/>
    <property type="match status" value="1"/>
</dbReference>